<dbReference type="OrthoDB" id="418947at2759"/>
<evidence type="ECO:0000313" key="4">
    <source>
        <dbReference type="Proteomes" id="UP001152797"/>
    </source>
</evidence>
<gene>
    <name evidence="2" type="ORF">C1SCF055_LOCUS26088</name>
</gene>
<feature type="transmembrane region" description="Helical" evidence="1">
    <location>
        <begin position="227"/>
        <end position="247"/>
    </location>
</feature>
<name>A0A9P1CZ15_9DINO</name>
<dbReference type="Proteomes" id="UP001152797">
    <property type="component" value="Unassembled WGS sequence"/>
</dbReference>
<dbReference type="EMBL" id="CAMXCT020002702">
    <property type="protein sequence ID" value="CAL1153306.1"/>
    <property type="molecule type" value="Genomic_DNA"/>
</dbReference>
<keyword evidence="4" id="KW-1185">Reference proteome</keyword>
<keyword evidence="1" id="KW-1133">Transmembrane helix</keyword>
<reference evidence="2" key="1">
    <citation type="submission" date="2022-10" db="EMBL/GenBank/DDBJ databases">
        <authorList>
            <person name="Chen Y."/>
            <person name="Dougan E. K."/>
            <person name="Chan C."/>
            <person name="Rhodes N."/>
            <person name="Thang M."/>
        </authorList>
    </citation>
    <scope>NUCLEOTIDE SEQUENCE</scope>
</reference>
<comment type="caution">
    <text evidence="2">The sequence shown here is derived from an EMBL/GenBank/DDBJ whole genome shotgun (WGS) entry which is preliminary data.</text>
</comment>
<feature type="transmembrane region" description="Helical" evidence="1">
    <location>
        <begin position="400"/>
        <end position="418"/>
    </location>
</feature>
<evidence type="ECO:0000313" key="3">
    <source>
        <dbReference type="EMBL" id="CAL1153306.1"/>
    </source>
</evidence>
<dbReference type="EMBL" id="CAMXCT030002702">
    <property type="protein sequence ID" value="CAL4787243.1"/>
    <property type="molecule type" value="Genomic_DNA"/>
</dbReference>
<feature type="transmembrane region" description="Helical" evidence="1">
    <location>
        <begin position="267"/>
        <end position="286"/>
    </location>
</feature>
<feature type="transmembrane region" description="Helical" evidence="1">
    <location>
        <begin position="131"/>
        <end position="154"/>
    </location>
</feature>
<keyword evidence="1" id="KW-0472">Membrane</keyword>
<sequence length="431" mass="45974">MEPGDLVLVHGLTSEAGQSLNGQLAKVTQLANESGRLEVSIGGSRLLRLKPENLQLAEEVDDSQWAPGDQARVVGLHDGSGGEELQKLNSSLALLQGRILKGKWLVKVQKKVYTVRCRNLRVCTESESARWGILGPCPWLTGAAALATALVLIGTELSVRRVRQLHGAEKAPGLAVAALPMLAVLGSFSWIVGTVAGCYVMHESLQDPEVRFPQISELAVGPAAAKMLYRVGFASAAMLLAAVVQMHSELALPQLPGGQNGDDGESFTFYGFIAALGVGLQGVALLEPDLSLQTLAHLGGALAFFYGACCHMGAAQKLYLPTVPAEDSPGYQEALDALEAAEESKLLNLPVVHFLVLLRHKVLMRGPILIFLAPIISQFMERTESSSGGQSPRIRSLMGLVQWLVVLNFALIFVSYGPELSAAAFLTLPDD</sequence>
<protein>
    <submittedName>
        <fullName evidence="2">Uncharacterized protein</fullName>
    </submittedName>
</protein>
<proteinExistence type="predicted"/>
<evidence type="ECO:0000313" key="2">
    <source>
        <dbReference type="EMBL" id="CAI3999931.1"/>
    </source>
</evidence>
<accession>A0A9P1CZ15</accession>
<dbReference type="AlphaFoldDB" id="A0A9P1CZ15"/>
<organism evidence="2">
    <name type="scientific">Cladocopium goreaui</name>
    <dbReference type="NCBI Taxonomy" id="2562237"/>
    <lineage>
        <taxon>Eukaryota</taxon>
        <taxon>Sar</taxon>
        <taxon>Alveolata</taxon>
        <taxon>Dinophyceae</taxon>
        <taxon>Suessiales</taxon>
        <taxon>Symbiodiniaceae</taxon>
        <taxon>Cladocopium</taxon>
    </lineage>
</organism>
<feature type="transmembrane region" description="Helical" evidence="1">
    <location>
        <begin position="174"/>
        <end position="201"/>
    </location>
</feature>
<reference evidence="3" key="2">
    <citation type="submission" date="2024-04" db="EMBL/GenBank/DDBJ databases">
        <authorList>
            <person name="Chen Y."/>
            <person name="Shah S."/>
            <person name="Dougan E. K."/>
            <person name="Thang M."/>
            <person name="Chan C."/>
        </authorList>
    </citation>
    <scope>NUCLEOTIDE SEQUENCE [LARGE SCALE GENOMIC DNA]</scope>
</reference>
<dbReference type="EMBL" id="CAMXCT010002702">
    <property type="protein sequence ID" value="CAI3999931.1"/>
    <property type="molecule type" value="Genomic_DNA"/>
</dbReference>
<keyword evidence="1" id="KW-0812">Transmembrane</keyword>
<evidence type="ECO:0000256" key="1">
    <source>
        <dbReference type="SAM" id="Phobius"/>
    </source>
</evidence>